<sequence length="689" mass="75700">MERNIVSKGKTVAEAVNLALDLLGASKENVNIEILDNGSKGVFGLAAKPAVVRVTMAAAAVPVREVAAPLDLDQLVALTLDSEPGITDQVPRVPDREESVSRSNEEHKAGKLWVEGGVVYVKSTPERRPLIGPVKHAKIFKNGVPVETMEPLTDQDRVTVEVQMEHKEPEWELIASENLMSVTLHVKPGYRLHRSLRDMEPRHQAEFEFEEVKLPIEIQSAEVLNALKEKEITFGIKHDVIKEACRSTIPGSFLISEGMPAAPGSHGHFQTPIETGKQHTFPRKREDGTVDYREIREFPTASEGEILGTIIPPVPGVPGINVKGETVEAPPVYPVVSIEGIGVAWTDNGSRAIAMKAGMPQIRQQGYRIKVSIVPKLIHAGDVDLTSGNIHFQGDVEITGSVQDGMKVDTSGSILIFGNVNMSSISASQSLIVRNNIISSKITVGKSNMLYAEMEPLLKEISERLIVLKAAIHQISHAAAFKVTDFQSSGLRPLLNVLLKGKFKHLNETFVNLFEKIEGSRSYLDEEWIKYAGELHGKFLNPMNSKLLELNDLDQFQQQTDYLHAIVEPPLENHVFAKFDYAHNSHIYSGGDVVASKGFYGSMVYCQGELETRGFLRGGVYYGGKGIRVGEAGSGGKPTKLHVPEHSEIRVMKALEGTVLQIGKRSMQLSAEEHNIHARLNANGELILH</sequence>
<gene>
    <name evidence="2" type="ORF">GCM10010969_23950</name>
</gene>
<protein>
    <recommendedName>
        <fullName evidence="1">RNA-binding protein KhpB N-terminal domain-containing protein</fullName>
    </recommendedName>
</protein>
<reference evidence="3" key="1">
    <citation type="journal article" date="2019" name="Int. J. Syst. Evol. Microbiol.">
        <title>The Global Catalogue of Microorganisms (GCM) 10K type strain sequencing project: providing services to taxonomists for standard genome sequencing and annotation.</title>
        <authorList>
            <consortium name="The Broad Institute Genomics Platform"/>
            <consortium name="The Broad Institute Genome Sequencing Center for Infectious Disease"/>
            <person name="Wu L."/>
            <person name="Ma J."/>
        </authorList>
    </citation>
    <scope>NUCLEOTIDE SEQUENCE [LARGE SCALE GENOMIC DNA]</scope>
    <source>
        <strain evidence="3">CGMCC 1.6964</strain>
    </source>
</reference>
<dbReference type="RefSeq" id="WP_018976208.1">
    <property type="nucleotide sequence ID" value="NZ_BMLN01000006.1"/>
</dbReference>
<dbReference type="InterPro" id="IPR038247">
    <property type="entry name" value="Jag_N_dom_sf"/>
</dbReference>
<evidence type="ECO:0000259" key="1">
    <source>
        <dbReference type="SMART" id="SM01245"/>
    </source>
</evidence>
<dbReference type="Pfam" id="PF14804">
    <property type="entry name" value="Jag_N"/>
    <property type="match status" value="1"/>
</dbReference>
<dbReference type="Proteomes" id="UP000606653">
    <property type="component" value="Unassembled WGS sequence"/>
</dbReference>
<name>A0ABQ2L6E8_9BACL</name>
<comment type="caution">
    <text evidence="2">The sequence shown here is derived from an EMBL/GenBank/DDBJ whole genome shotgun (WGS) entry which is preliminary data.</text>
</comment>
<dbReference type="InterPro" id="IPR046866">
    <property type="entry name" value="FapA_N"/>
</dbReference>
<proteinExistence type="predicted"/>
<accession>A0ABQ2L6E8</accession>
<dbReference type="SMART" id="SM01245">
    <property type="entry name" value="Jag_N"/>
    <property type="match status" value="1"/>
</dbReference>
<dbReference type="Pfam" id="PF03961">
    <property type="entry name" value="FapA"/>
    <property type="match status" value="1"/>
</dbReference>
<feature type="domain" description="RNA-binding protein KhpB N-terminal" evidence="1">
    <location>
        <begin position="6"/>
        <end position="57"/>
    </location>
</feature>
<dbReference type="Gene3D" id="3.30.30.80">
    <property type="entry name" value="probable RNA-binding protein from clostridium symbiosum atcc 14940"/>
    <property type="match status" value="1"/>
</dbReference>
<organism evidence="2 3">
    <name type="scientific">Saccharibacillus kuerlensis</name>
    <dbReference type="NCBI Taxonomy" id="459527"/>
    <lineage>
        <taxon>Bacteria</taxon>
        <taxon>Bacillati</taxon>
        <taxon>Bacillota</taxon>
        <taxon>Bacilli</taxon>
        <taxon>Bacillales</taxon>
        <taxon>Paenibacillaceae</taxon>
        <taxon>Saccharibacillus</taxon>
    </lineage>
</organism>
<dbReference type="PANTHER" id="PTHR38032:SF1">
    <property type="entry name" value="RNA-BINDING PROTEIN KHPB N-TERMINAL DOMAIN-CONTAINING PROTEIN"/>
    <property type="match status" value="1"/>
</dbReference>
<dbReference type="Pfam" id="PF20250">
    <property type="entry name" value="FapA_N"/>
    <property type="match status" value="1"/>
</dbReference>
<dbReference type="InterPro" id="IPR046865">
    <property type="entry name" value="FapA_b_solenoid"/>
</dbReference>
<dbReference type="PANTHER" id="PTHR38032">
    <property type="entry name" value="POLYMERASE-RELATED"/>
    <property type="match status" value="1"/>
</dbReference>
<dbReference type="InterPro" id="IPR032782">
    <property type="entry name" value="KhpB_N"/>
</dbReference>
<dbReference type="EMBL" id="BMLN01000006">
    <property type="protein sequence ID" value="GGO01533.1"/>
    <property type="molecule type" value="Genomic_DNA"/>
</dbReference>
<dbReference type="InterPro" id="IPR005646">
    <property type="entry name" value="FapA"/>
</dbReference>
<evidence type="ECO:0000313" key="3">
    <source>
        <dbReference type="Proteomes" id="UP000606653"/>
    </source>
</evidence>
<keyword evidence="3" id="KW-1185">Reference proteome</keyword>
<evidence type="ECO:0000313" key="2">
    <source>
        <dbReference type="EMBL" id="GGO01533.1"/>
    </source>
</evidence>